<evidence type="ECO:0000256" key="6">
    <source>
        <dbReference type="SAM" id="SignalP"/>
    </source>
</evidence>
<dbReference type="Pfam" id="PF01476">
    <property type="entry name" value="LysM"/>
    <property type="match status" value="4"/>
</dbReference>
<dbReference type="SMART" id="SM00257">
    <property type="entry name" value="LysM"/>
    <property type="match status" value="4"/>
</dbReference>
<evidence type="ECO:0000313" key="9">
    <source>
        <dbReference type="Proteomes" id="UP001251528"/>
    </source>
</evidence>
<dbReference type="PROSITE" id="PS51782">
    <property type="entry name" value="LYSM"/>
    <property type="match status" value="5"/>
</dbReference>
<feature type="compositionally biased region" description="Low complexity" evidence="5">
    <location>
        <begin position="488"/>
        <end position="513"/>
    </location>
</feature>
<feature type="region of interest" description="Disordered" evidence="5">
    <location>
        <begin position="474"/>
        <end position="516"/>
    </location>
</feature>
<keyword evidence="1" id="KW-0147">Chitin-binding</keyword>
<dbReference type="InterPro" id="IPR052210">
    <property type="entry name" value="LysM1-like"/>
</dbReference>
<feature type="domain" description="LysM" evidence="7">
    <location>
        <begin position="40"/>
        <end position="87"/>
    </location>
</feature>
<evidence type="ECO:0000256" key="2">
    <source>
        <dbReference type="ARBA" id="ARBA00022729"/>
    </source>
</evidence>
<keyword evidence="9" id="KW-1185">Reference proteome</keyword>
<dbReference type="CDD" id="cd00118">
    <property type="entry name" value="LysM"/>
    <property type="match status" value="4"/>
</dbReference>
<feature type="region of interest" description="Disordered" evidence="5">
    <location>
        <begin position="395"/>
        <end position="417"/>
    </location>
</feature>
<feature type="signal peptide" evidence="6">
    <location>
        <begin position="1"/>
        <end position="21"/>
    </location>
</feature>
<dbReference type="PANTHER" id="PTHR34997:SF2">
    <property type="entry name" value="LYSM DOMAIN-CONTAINING PROTEIN-RELATED"/>
    <property type="match status" value="1"/>
</dbReference>
<keyword evidence="3" id="KW-0843">Virulence</keyword>
<dbReference type="PANTHER" id="PTHR34997">
    <property type="entry name" value="AM15"/>
    <property type="match status" value="1"/>
</dbReference>
<evidence type="ECO:0000256" key="1">
    <source>
        <dbReference type="ARBA" id="ARBA00022669"/>
    </source>
</evidence>
<reference evidence="8" key="1">
    <citation type="submission" date="2023-06" db="EMBL/GenBank/DDBJ databases">
        <title>Conoideocrella luteorostrata (Hypocreales: Clavicipitaceae), a potential biocontrol fungus for elongate hemlock scale in United States Christmas tree production areas.</title>
        <authorList>
            <person name="Barrett H."/>
            <person name="Lovett B."/>
            <person name="Macias A.M."/>
            <person name="Stajich J.E."/>
            <person name="Kasson M.T."/>
        </authorList>
    </citation>
    <scope>NUCLEOTIDE SEQUENCE</scope>
    <source>
        <strain evidence="8">ARSEF 14590</strain>
    </source>
</reference>
<evidence type="ECO:0000313" key="8">
    <source>
        <dbReference type="EMBL" id="KAK2594660.1"/>
    </source>
</evidence>
<proteinExistence type="inferred from homology"/>
<comment type="caution">
    <text evidence="8">The sequence shown here is derived from an EMBL/GenBank/DDBJ whole genome shotgun (WGS) entry which is preliminary data.</text>
</comment>
<dbReference type="Gene3D" id="3.10.350.10">
    <property type="entry name" value="LysM domain"/>
    <property type="match status" value="6"/>
</dbReference>
<dbReference type="Proteomes" id="UP001251528">
    <property type="component" value="Unassembled WGS sequence"/>
</dbReference>
<dbReference type="EMBL" id="JASWJB010000160">
    <property type="protein sequence ID" value="KAK2594660.1"/>
    <property type="molecule type" value="Genomic_DNA"/>
</dbReference>
<evidence type="ECO:0000259" key="7">
    <source>
        <dbReference type="PROSITE" id="PS51782"/>
    </source>
</evidence>
<protein>
    <recommendedName>
        <fullName evidence="7">LysM domain-containing protein</fullName>
    </recommendedName>
</protein>
<feature type="domain" description="LysM" evidence="7">
    <location>
        <begin position="161"/>
        <end position="209"/>
    </location>
</feature>
<dbReference type="SUPFAM" id="SSF54106">
    <property type="entry name" value="LysM domain"/>
    <property type="match status" value="4"/>
</dbReference>
<evidence type="ECO:0000256" key="5">
    <source>
        <dbReference type="SAM" id="MobiDB-lite"/>
    </source>
</evidence>
<evidence type="ECO:0000256" key="4">
    <source>
        <dbReference type="ARBA" id="ARBA00044955"/>
    </source>
</evidence>
<feature type="domain" description="LysM" evidence="7">
    <location>
        <begin position="424"/>
        <end position="470"/>
    </location>
</feature>
<dbReference type="InterPro" id="IPR036779">
    <property type="entry name" value="LysM_dom_sf"/>
</dbReference>
<accession>A0AAJ0FZB3</accession>
<dbReference type="AlphaFoldDB" id="A0AAJ0FZB3"/>
<name>A0AAJ0FZB3_9HYPO</name>
<dbReference type="GO" id="GO:0008061">
    <property type="term" value="F:chitin binding"/>
    <property type="evidence" value="ECO:0007669"/>
    <property type="project" value="UniProtKB-KW"/>
</dbReference>
<sequence>MAFRAASVLFLLVSQLQIAVAQDKSPGGPVHEGQPANCNAWHTIVKGDTCDTVPKKYGITRAKFLEWNPAVSSDCITNFWLGNAYCVGIGPRATTSTSKVTSKPTTSTSSSKVITTSMTTTQNLTYSTREPITTWNITTPLTETKWPPKATQSGQPAGCNRWHFVVAGDTCDSILNRYGRYVTIEQLHKWNPELHDDCSGLYADYWICVSMRGIGENPDLGWSSSTPPFTAPPPPTSHHTTVFPTANSSFSPVPSQGPMPSNCKNFHKVSADENCQTILSMYSYITEKQFFDWNPVLKGNCFGLWLDNWYCVGAFDNNYPMPPTVTATPSPVPNNSPGDCKSWYRTTVDDTCDVIASMFGTFKREDFIKWNPSVFDDCTAIKQNTWYCVGKAGTPTTRSSGAPQPTGPESSRPTQSGIAKDCSNYWLVSQTDTCKSIAAANGISETSLRTWNPALGSDCKGLAADYYVCVAVGSSSATSTPPPIQTGTKTTSAKVSASSTSPSSTPISTPSPTREGMTSQCRRFYLMQPGDLCWSMAQSAGVSLAQFVEWNPAVGQECGNLWPAYYYCIGVAGPVTTITSGPPMPTK</sequence>
<evidence type="ECO:0000256" key="3">
    <source>
        <dbReference type="ARBA" id="ARBA00023026"/>
    </source>
</evidence>
<dbReference type="InterPro" id="IPR018392">
    <property type="entry name" value="LysM"/>
</dbReference>
<keyword evidence="2 6" id="KW-0732">Signal</keyword>
<organism evidence="8 9">
    <name type="scientific">Conoideocrella luteorostrata</name>
    <dbReference type="NCBI Taxonomy" id="1105319"/>
    <lineage>
        <taxon>Eukaryota</taxon>
        <taxon>Fungi</taxon>
        <taxon>Dikarya</taxon>
        <taxon>Ascomycota</taxon>
        <taxon>Pezizomycotina</taxon>
        <taxon>Sordariomycetes</taxon>
        <taxon>Hypocreomycetidae</taxon>
        <taxon>Hypocreales</taxon>
        <taxon>Clavicipitaceae</taxon>
        <taxon>Conoideocrella</taxon>
    </lineage>
</organism>
<feature type="domain" description="LysM" evidence="7">
    <location>
        <begin position="523"/>
        <end position="569"/>
    </location>
</feature>
<feature type="domain" description="LysM" evidence="7">
    <location>
        <begin position="342"/>
        <end position="389"/>
    </location>
</feature>
<comment type="similarity">
    <text evidence="4">Belongs to the secreted LysM effector family.</text>
</comment>
<feature type="chain" id="PRO_5042591751" description="LysM domain-containing protein" evidence="6">
    <location>
        <begin position="22"/>
        <end position="587"/>
    </location>
</feature>
<gene>
    <name evidence="8" type="ORF">QQS21_007636</name>
</gene>